<dbReference type="PANTHER" id="PTHR46658">
    <property type="entry name" value="CYS OR MET METABOLISM PYRIDOXAL-PHOSPHATE-DEPENDENT ENZYME"/>
    <property type="match status" value="1"/>
</dbReference>
<comment type="caution">
    <text evidence="1">The sequence shown here is derived from an EMBL/GenBank/DDBJ whole genome shotgun (WGS) entry which is preliminary data.</text>
</comment>
<accession>A0A9D1MJ21</accession>
<name>A0A9D1MJ21_9FIRM</name>
<dbReference type="Pfam" id="PF06838">
    <property type="entry name" value="Met_gamma_lyase"/>
    <property type="match status" value="1"/>
</dbReference>
<dbReference type="Gene3D" id="3.40.640.10">
    <property type="entry name" value="Type I PLP-dependent aspartate aminotransferase-like (Major domain)"/>
    <property type="match status" value="1"/>
</dbReference>
<dbReference type="Proteomes" id="UP000824110">
    <property type="component" value="Unassembled WGS sequence"/>
</dbReference>
<dbReference type="EMBL" id="DVNE01000009">
    <property type="protein sequence ID" value="HIU61217.1"/>
    <property type="molecule type" value="Genomic_DNA"/>
</dbReference>
<gene>
    <name evidence="1" type="ORF">IAB69_01015</name>
</gene>
<reference evidence="1" key="2">
    <citation type="journal article" date="2021" name="PeerJ">
        <title>Extensive microbial diversity within the chicken gut microbiome revealed by metagenomics and culture.</title>
        <authorList>
            <person name="Gilroy R."/>
            <person name="Ravi A."/>
            <person name="Getino M."/>
            <person name="Pursley I."/>
            <person name="Horton D.L."/>
            <person name="Alikhan N.F."/>
            <person name="Baker D."/>
            <person name="Gharbi K."/>
            <person name="Hall N."/>
            <person name="Watson M."/>
            <person name="Adriaenssens E.M."/>
            <person name="Foster-Nyarko E."/>
            <person name="Jarju S."/>
            <person name="Secka A."/>
            <person name="Antonio M."/>
            <person name="Oren A."/>
            <person name="Chaudhuri R.R."/>
            <person name="La Ragione R."/>
            <person name="Hildebrand F."/>
            <person name="Pallen M.J."/>
        </authorList>
    </citation>
    <scope>NUCLEOTIDE SEQUENCE</scope>
    <source>
        <strain evidence="1">CHK195-12923</strain>
    </source>
</reference>
<dbReference type="InterPro" id="IPR015421">
    <property type="entry name" value="PyrdxlP-dep_Trfase_major"/>
</dbReference>
<proteinExistence type="predicted"/>
<reference evidence="1" key="1">
    <citation type="submission" date="2020-10" db="EMBL/GenBank/DDBJ databases">
        <authorList>
            <person name="Gilroy R."/>
        </authorList>
    </citation>
    <scope>NUCLEOTIDE SEQUENCE</scope>
    <source>
        <strain evidence="1">CHK195-12923</strain>
    </source>
</reference>
<protein>
    <submittedName>
        <fullName evidence="1">Aminotransferase class I/II-fold pyridoxal phosphate-dependent enzyme</fullName>
    </submittedName>
</protein>
<dbReference type="SUPFAM" id="SSF53383">
    <property type="entry name" value="PLP-dependent transferases"/>
    <property type="match status" value="1"/>
</dbReference>
<evidence type="ECO:0000313" key="1">
    <source>
        <dbReference type="EMBL" id="HIU61217.1"/>
    </source>
</evidence>
<evidence type="ECO:0000313" key="2">
    <source>
        <dbReference type="Proteomes" id="UP000824110"/>
    </source>
</evidence>
<keyword evidence="1" id="KW-0032">Aminotransferase</keyword>
<dbReference type="PANTHER" id="PTHR46658:SF1">
    <property type="entry name" value="CYS OR MET METABOLISM PYRIDOXAL-PHOSPHATE-DEPENDENT ENZYME"/>
    <property type="match status" value="1"/>
</dbReference>
<keyword evidence="1" id="KW-0808">Transferase</keyword>
<dbReference type="Gene3D" id="3.90.1150.60">
    <property type="entry name" value="Methioning gamme-lyase, C-terminal domain"/>
    <property type="match status" value="1"/>
</dbReference>
<dbReference type="AlphaFoldDB" id="A0A9D1MJ21"/>
<dbReference type="GO" id="GO:0008483">
    <property type="term" value="F:transaminase activity"/>
    <property type="evidence" value="ECO:0007669"/>
    <property type="project" value="UniProtKB-KW"/>
</dbReference>
<organism evidence="1 2">
    <name type="scientific">Candidatus Coproplasma excrementigallinarum</name>
    <dbReference type="NCBI Taxonomy" id="2840747"/>
    <lineage>
        <taxon>Bacteria</taxon>
        <taxon>Bacillati</taxon>
        <taxon>Bacillota</taxon>
        <taxon>Clostridia</taxon>
        <taxon>Eubacteriales</taxon>
        <taxon>Candidatus Coproplasma</taxon>
    </lineage>
</organism>
<dbReference type="InterPro" id="IPR015424">
    <property type="entry name" value="PyrdxlP-dep_Trfase"/>
</dbReference>
<sequence>MKNSYSENFDKDEYIKRCEAKLAPLFEKIDDVALYNQSKVCEAFKNNRIAARHFSGTTGYGYGDEGRDALGAVFAEAFGAEAGIVSPHILSGTHALTVALFGLLRPGDTLFCVSGLPYDTIRGVIYGEGNGSLKDFGIKFRCVDLKDGKMDFDAVRAGLAEATVVYIQRSRGYELRDAFSVEEIGEMCDFVRKNGFKGCIFVDNCYGEFVEKREPVQVGADIIVGSLIKNPGGGLAQTGGYICGKEEYIDMIGKRLTAPSIGLEVGSHALGYQYYYQGFFMAPHTVAQALKCSLLIGEAMAGLGYKNYPSTDALPNDITRAIEFGDADKMVNFIREVQYASPVDGYVTCEPWDMPGYDDKIIMAAGTFVSGASIELSADGPVRPPYIAYFQGGLTYEHGKYALKKILDKLV</sequence>
<dbReference type="InterPro" id="IPR009651">
    <property type="entry name" value="Met_g_lyase_put"/>
</dbReference>